<dbReference type="Pfam" id="PF12728">
    <property type="entry name" value="HTH_17"/>
    <property type="match status" value="1"/>
</dbReference>
<evidence type="ECO:0000259" key="1">
    <source>
        <dbReference type="Pfam" id="PF12728"/>
    </source>
</evidence>
<dbReference type="Gene3D" id="1.10.10.10">
    <property type="entry name" value="Winged helix-like DNA-binding domain superfamily/Winged helix DNA-binding domain"/>
    <property type="match status" value="1"/>
</dbReference>
<dbReference type="InterPro" id="IPR009061">
    <property type="entry name" value="DNA-bd_dom_put_sf"/>
</dbReference>
<gene>
    <name evidence="2" type="ORF">HJG52_01105</name>
</gene>
<dbReference type="RefSeq" id="WP_171241742.1">
    <property type="nucleotide sequence ID" value="NZ_JABEPQ010000001.1"/>
</dbReference>
<keyword evidence="3" id="KW-1185">Reference proteome</keyword>
<dbReference type="InterPro" id="IPR036388">
    <property type="entry name" value="WH-like_DNA-bd_sf"/>
</dbReference>
<evidence type="ECO:0000313" key="2">
    <source>
        <dbReference type="EMBL" id="NNM44604.1"/>
    </source>
</evidence>
<evidence type="ECO:0000313" key="3">
    <source>
        <dbReference type="Proteomes" id="UP000588586"/>
    </source>
</evidence>
<dbReference type="AlphaFoldDB" id="A0A849HD64"/>
<accession>A0A849HD64</accession>
<reference evidence="2 3" key="1">
    <citation type="submission" date="2020-04" db="EMBL/GenBank/DDBJ databases">
        <title>Knoellia sp. isolate from air conditioner.</title>
        <authorList>
            <person name="Chea S."/>
            <person name="Kim D.-U."/>
        </authorList>
    </citation>
    <scope>NUCLEOTIDE SEQUENCE [LARGE SCALE GENOMIC DNA]</scope>
    <source>
        <strain evidence="2 3">DB2414S</strain>
    </source>
</reference>
<dbReference type="InterPro" id="IPR041657">
    <property type="entry name" value="HTH_17"/>
</dbReference>
<sequence>MTELPRLITAQQLADVLGEHIKTVRKHTRRGEYDAFAINVGTDRTPRWRYDVDALRRWLDERRPR</sequence>
<feature type="domain" description="Helix-turn-helix" evidence="1">
    <location>
        <begin position="8"/>
        <end position="63"/>
    </location>
</feature>
<organism evidence="2 3">
    <name type="scientific">Knoellia koreensis</name>
    <dbReference type="NCBI Taxonomy" id="2730921"/>
    <lineage>
        <taxon>Bacteria</taxon>
        <taxon>Bacillati</taxon>
        <taxon>Actinomycetota</taxon>
        <taxon>Actinomycetes</taxon>
        <taxon>Micrococcales</taxon>
        <taxon>Intrasporangiaceae</taxon>
        <taxon>Knoellia</taxon>
    </lineage>
</organism>
<dbReference type="SUPFAM" id="SSF46955">
    <property type="entry name" value="Putative DNA-binding domain"/>
    <property type="match status" value="1"/>
</dbReference>
<protein>
    <submittedName>
        <fullName evidence="2">Helix-turn-helix domain-containing protein</fullName>
    </submittedName>
</protein>
<comment type="caution">
    <text evidence="2">The sequence shown here is derived from an EMBL/GenBank/DDBJ whole genome shotgun (WGS) entry which is preliminary data.</text>
</comment>
<proteinExistence type="predicted"/>
<dbReference type="EMBL" id="JABEPQ010000001">
    <property type="protein sequence ID" value="NNM44604.1"/>
    <property type="molecule type" value="Genomic_DNA"/>
</dbReference>
<name>A0A849HD64_9MICO</name>
<dbReference type="Proteomes" id="UP000588586">
    <property type="component" value="Unassembled WGS sequence"/>
</dbReference>